<dbReference type="PROSITE" id="PS00571">
    <property type="entry name" value="AMIDASES"/>
    <property type="match status" value="1"/>
</dbReference>
<name>A0A0G0VJT1_9BACT</name>
<dbReference type="Gene3D" id="3.90.1300.10">
    <property type="entry name" value="Amidase signature (AS) domain"/>
    <property type="match status" value="1"/>
</dbReference>
<dbReference type="EMBL" id="LBZM01000009">
    <property type="protein sequence ID" value="KKR72220.1"/>
    <property type="molecule type" value="Genomic_DNA"/>
</dbReference>
<evidence type="ECO:0000313" key="5">
    <source>
        <dbReference type="Proteomes" id="UP000034664"/>
    </source>
</evidence>
<reference evidence="4 5" key="1">
    <citation type="journal article" date="2015" name="Nature">
        <title>rRNA introns, odd ribosomes, and small enigmatic genomes across a large radiation of phyla.</title>
        <authorList>
            <person name="Brown C.T."/>
            <person name="Hug L.A."/>
            <person name="Thomas B.C."/>
            <person name="Sharon I."/>
            <person name="Castelle C.J."/>
            <person name="Singh A."/>
            <person name="Wilkins M.J."/>
            <person name="Williams K.H."/>
            <person name="Banfield J.F."/>
        </authorList>
    </citation>
    <scope>NUCLEOTIDE SEQUENCE [LARGE SCALE GENOMIC DNA]</scope>
</reference>
<dbReference type="InterPro" id="IPR020556">
    <property type="entry name" value="Amidase_CS"/>
</dbReference>
<evidence type="ECO:0000259" key="3">
    <source>
        <dbReference type="Pfam" id="PF01425"/>
    </source>
</evidence>
<dbReference type="SUPFAM" id="SSF75304">
    <property type="entry name" value="Amidase signature (AS) enzymes"/>
    <property type="match status" value="1"/>
</dbReference>
<protein>
    <submittedName>
        <fullName evidence="4">Glutamyl-tRNA(Gln) amidotransferase subunit A</fullName>
    </submittedName>
</protein>
<keyword evidence="4" id="KW-0808">Transferase</keyword>
<organism evidence="4 5">
    <name type="scientific">Candidatus Roizmanbacteria bacterium GW2011_GWB1_40_7</name>
    <dbReference type="NCBI Taxonomy" id="1618482"/>
    <lineage>
        <taxon>Bacteria</taxon>
        <taxon>Candidatus Roizmaniibacteriota</taxon>
    </lineage>
</organism>
<dbReference type="GO" id="GO:0016740">
    <property type="term" value="F:transferase activity"/>
    <property type="evidence" value="ECO:0007669"/>
    <property type="project" value="UniProtKB-KW"/>
</dbReference>
<comment type="caution">
    <text evidence="4">The sequence shown here is derived from an EMBL/GenBank/DDBJ whole genome shotgun (WGS) entry which is preliminary data.</text>
</comment>
<dbReference type="InterPro" id="IPR036928">
    <property type="entry name" value="AS_sf"/>
</dbReference>
<feature type="domain" description="Amidase" evidence="3">
    <location>
        <begin position="29"/>
        <end position="388"/>
    </location>
</feature>
<dbReference type="InterPro" id="IPR023631">
    <property type="entry name" value="Amidase_dom"/>
</dbReference>
<dbReference type="Proteomes" id="UP000034664">
    <property type="component" value="Unassembled WGS sequence"/>
</dbReference>
<evidence type="ECO:0000313" key="4">
    <source>
        <dbReference type="EMBL" id="KKR72220.1"/>
    </source>
</evidence>
<dbReference type="PANTHER" id="PTHR11895">
    <property type="entry name" value="TRANSAMIDASE"/>
    <property type="match status" value="1"/>
</dbReference>
<evidence type="ECO:0000256" key="2">
    <source>
        <dbReference type="SAM" id="MobiDB-lite"/>
    </source>
</evidence>
<proteinExistence type="inferred from homology"/>
<dbReference type="PANTHER" id="PTHR11895:SF7">
    <property type="entry name" value="GLUTAMYL-TRNA(GLN) AMIDOTRANSFERASE SUBUNIT A, MITOCHONDRIAL"/>
    <property type="match status" value="1"/>
</dbReference>
<gene>
    <name evidence="4" type="ORF">UU14_C0009G0001</name>
</gene>
<accession>A0A0G0VJT1</accession>
<evidence type="ECO:0000256" key="1">
    <source>
        <dbReference type="ARBA" id="ARBA00009199"/>
    </source>
</evidence>
<feature type="non-terminal residue" evidence="4">
    <location>
        <position position="388"/>
    </location>
</feature>
<comment type="similarity">
    <text evidence="1">Belongs to the amidase family.</text>
</comment>
<feature type="region of interest" description="Disordered" evidence="2">
    <location>
        <begin position="121"/>
        <end position="148"/>
    </location>
</feature>
<dbReference type="InterPro" id="IPR000120">
    <property type="entry name" value="Amidase"/>
</dbReference>
<dbReference type="AlphaFoldDB" id="A0A0G0VJT1"/>
<dbReference type="Pfam" id="PF01425">
    <property type="entry name" value="Amidase"/>
    <property type="match status" value="1"/>
</dbReference>
<sequence>MKFNTLTLSQAVEKLKAKAISHAELYHDIYEAIAEKNGELNIYLSIDDDALKKAQKLLDTPLAGIPIAVKDNFLTVGMPATASSNVLRGFRPQFESTVTARLRKAGAVFIGKTNMDAWAHGSSTETSDFGPTKNPRNPAHLPGGSSGGSAAAIASDSCIAAIGSETAGSIRQPAAWCGIVGLKPSYGRVPRTGVVAMASSTDSPGSMGKTVTDAVSLFQTFAGMDPYDATTSDRPVESYGKYLTEGVKGLRVGICYVDHPTLKGSPAALAVEKAGKTFESLGAHVSEVPEASELEKGKILNPDYAVGVYTVVQRAEVSSNLARYDGVRYGHDRSYFGEEAKRRIMLGTFTLSRGYSEKYYVLAEKVRNLFTANFRDLFSRYDILISPT</sequence>